<evidence type="ECO:0000256" key="4">
    <source>
        <dbReference type="ARBA" id="ARBA00023242"/>
    </source>
</evidence>
<evidence type="ECO:0000256" key="1">
    <source>
        <dbReference type="ARBA" id="ARBA00004123"/>
    </source>
</evidence>
<dbReference type="Gene3D" id="1.10.287.100">
    <property type="match status" value="1"/>
</dbReference>
<evidence type="ECO:0000313" key="7">
    <source>
        <dbReference type="Proteomes" id="UP000036987"/>
    </source>
</evidence>
<keyword evidence="3" id="KW-0804">Transcription</keyword>
<comment type="subcellular location">
    <subcellularLocation>
        <location evidence="1">Nucleus</location>
    </subcellularLocation>
</comment>
<dbReference type="AlphaFoldDB" id="A0A0K9Q385"/>
<feature type="region of interest" description="Disordered" evidence="5">
    <location>
        <begin position="294"/>
        <end position="314"/>
    </location>
</feature>
<dbReference type="CDD" id="cd07976">
    <property type="entry name" value="TFIIA_alpha_beta_like"/>
    <property type="match status" value="1"/>
</dbReference>
<dbReference type="GO" id="GO:0006367">
    <property type="term" value="P:transcription initiation at RNA polymerase II promoter"/>
    <property type="evidence" value="ECO:0007669"/>
    <property type="project" value="InterPro"/>
</dbReference>
<dbReference type="SMART" id="SM01371">
    <property type="entry name" value="TFIIA"/>
    <property type="match status" value="1"/>
</dbReference>
<gene>
    <name evidence="6" type="ORF">ZOSMA_11G00020</name>
</gene>
<organism evidence="6 7">
    <name type="scientific">Zostera marina</name>
    <name type="common">Eelgrass</name>
    <dbReference type="NCBI Taxonomy" id="29655"/>
    <lineage>
        <taxon>Eukaryota</taxon>
        <taxon>Viridiplantae</taxon>
        <taxon>Streptophyta</taxon>
        <taxon>Embryophyta</taxon>
        <taxon>Tracheophyta</taxon>
        <taxon>Spermatophyta</taxon>
        <taxon>Magnoliopsida</taxon>
        <taxon>Liliopsida</taxon>
        <taxon>Zosteraceae</taxon>
        <taxon>Zostera</taxon>
    </lineage>
</organism>
<dbReference type="EMBL" id="LFYR01000216">
    <property type="protein sequence ID" value="KMZ74982.1"/>
    <property type="molecule type" value="Genomic_DNA"/>
</dbReference>
<dbReference type="PANTHER" id="PTHR12694">
    <property type="entry name" value="TRANSCRIPTION INITIATION FACTOR IIA SUBUNIT 1"/>
    <property type="match status" value="1"/>
</dbReference>
<reference evidence="7" key="1">
    <citation type="journal article" date="2016" name="Nature">
        <title>The genome of the seagrass Zostera marina reveals angiosperm adaptation to the sea.</title>
        <authorList>
            <person name="Olsen J.L."/>
            <person name="Rouze P."/>
            <person name="Verhelst B."/>
            <person name="Lin Y.-C."/>
            <person name="Bayer T."/>
            <person name="Collen J."/>
            <person name="Dattolo E."/>
            <person name="De Paoli E."/>
            <person name="Dittami S."/>
            <person name="Maumus F."/>
            <person name="Michel G."/>
            <person name="Kersting A."/>
            <person name="Lauritano C."/>
            <person name="Lohaus R."/>
            <person name="Toepel M."/>
            <person name="Tonon T."/>
            <person name="Vanneste K."/>
            <person name="Amirebrahimi M."/>
            <person name="Brakel J."/>
            <person name="Bostroem C."/>
            <person name="Chovatia M."/>
            <person name="Grimwood J."/>
            <person name="Jenkins J.W."/>
            <person name="Jueterbock A."/>
            <person name="Mraz A."/>
            <person name="Stam W.T."/>
            <person name="Tice H."/>
            <person name="Bornberg-Bauer E."/>
            <person name="Green P.J."/>
            <person name="Pearson G.A."/>
            <person name="Procaccini G."/>
            <person name="Duarte C.M."/>
            <person name="Schmutz J."/>
            <person name="Reusch T.B.H."/>
            <person name="Van de Peer Y."/>
        </authorList>
    </citation>
    <scope>NUCLEOTIDE SEQUENCE [LARGE SCALE GENOMIC DNA]</scope>
    <source>
        <strain evidence="7">cv. Finnish</strain>
    </source>
</reference>
<name>A0A0K9Q385_ZOSMR</name>
<evidence type="ECO:0000256" key="3">
    <source>
        <dbReference type="ARBA" id="ARBA00023163"/>
    </source>
</evidence>
<dbReference type="STRING" id="29655.A0A0K9Q385"/>
<keyword evidence="4" id="KW-0539">Nucleus</keyword>
<dbReference type="InterPro" id="IPR009088">
    <property type="entry name" value="TFIIA_b-brl"/>
</dbReference>
<dbReference type="Proteomes" id="UP000036987">
    <property type="component" value="Unassembled WGS sequence"/>
</dbReference>
<dbReference type="PANTHER" id="PTHR12694:SF8">
    <property type="entry name" value="TRANSCRIPTION INITIATION FACTOR IIA SUBUNIT 1"/>
    <property type="match status" value="1"/>
</dbReference>
<feature type="compositionally biased region" description="Polar residues" evidence="5">
    <location>
        <begin position="244"/>
        <end position="269"/>
    </location>
</feature>
<dbReference type="SUPFAM" id="SSF50784">
    <property type="entry name" value="Transcription factor IIA (TFIIA), beta-barrel domain"/>
    <property type="match status" value="1"/>
</dbReference>
<dbReference type="OMA" id="EVCDASQ"/>
<dbReference type="Gene3D" id="2.30.18.10">
    <property type="entry name" value="Transcription factor IIA (TFIIA), beta-barrel domain"/>
    <property type="match status" value="1"/>
</dbReference>
<comment type="similarity">
    <text evidence="2">Belongs to the TFIIA subunit 1 family.</text>
</comment>
<sequence>MANGNSGVPSVYLHVIDDVVNKVRDEFISSGAGESVLSELQAMWEMKLVQCGVLPPNIQRPAPPKLTGTPTPVHDLNVPYEGHEEYETPTAEMLFPPTPLQTPIQTPLPGTGEHHLYQTPTPGEYAPVGDPRDISELKGGRPSHYMNPPSPWLGNQRPLGVDVNVAYVEGREEVDRGGSHQSLTQDFLMASSGKRKRDSFTPHHPPAEGVIPQQDGSGDTILEFILPETTSFPHSSKEHKEESVITQIDGNNDDSNNSYRLQGGSSEIYNSPVEPAELRAPTPAVGTPRLAKIEVLDDDEPPLNEDDDDDEDLDDLRQGEEETQTHHLVLAQFDRVSRTKSRWKCTLKDGIMHINNRDVLFNKANGEFEF</sequence>
<dbReference type="GO" id="GO:0005672">
    <property type="term" value="C:transcription factor TFIIA complex"/>
    <property type="evidence" value="ECO:0007669"/>
    <property type="project" value="InterPro"/>
</dbReference>
<proteinExistence type="inferred from homology"/>
<evidence type="ECO:0000256" key="2">
    <source>
        <dbReference type="ARBA" id="ARBA00010059"/>
    </source>
</evidence>
<dbReference type="InterPro" id="IPR004855">
    <property type="entry name" value="TFIIA_asu/bsu"/>
</dbReference>
<accession>A0A0K9Q385</accession>
<dbReference type="SUPFAM" id="SSF47396">
    <property type="entry name" value="Transcription factor IIA (TFIIA), alpha-helical domain"/>
    <property type="match status" value="1"/>
</dbReference>
<dbReference type="Pfam" id="PF03153">
    <property type="entry name" value="TFIIA"/>
    <property type="match status" value="2"/>
</dbReference>
<feature type="region of interest" description="Disordered" evidence="5">
    <location>
        <begin position="230"/>
        <end position="272"/>
    </location>
</feature>
<dbReference type="FunFam" id="1.10.287.100:FF:000001">
    <property type="entry name" value="Transcription initiation factor IIA subunit"/>
    <property type="match status" value="1"/>
</dbReference>
<dbReference type="GO" id="GO:0006366">
    <property type="term" value="P:transcription by RNA polymerase II"/>
    <property type="evidence" value="ECO:0000318"/>
    <property type="project" value="GO_Central"/>
</dbReference>
<dbReference type="OrthoDB" id="6275927at2759"/>
<evidence type="ECO:0000313" key="6">
    <source>
        <dbReference type="EMBL" id="KMZ74982.1"/>
    </source>
</evidence>
<feature type="compositionally biased region" description="Acidic residues" evidence="5">
    <location>
        <begin position="296"/>
        <end position="314"/>
    </location>
</feature>
<evidence type="ECO:0000256" key="5">
    <source>
        <dbReference type="SAM" id="MobiDB-lite"/>
    </source>
</evidence>
<dbReference type="FunFam" id="2.30.18.10:FF:000005">
    <property type="entry name" value="transcription initiation factor IIA large subunit"/>
    <property type="match status" value="1"/>
</dbReference>
<keyword evidence="7" id="KW-1185">Reference proteome</keyword>
<feature type="region of interest" description="Disordered" evidence="5">
    <location>
        <begin position="192"/>
        <end position="217"/>
    </location>
</feature>
<comment type="caution">
    <text evidence="6">The sequence shown here is derived from an EMBL/GenBank/DDBJ whole genome shotgun (WGS) entry which is preliminary data.</text>
</comment>
<protein>
    <submittedName>
        <fullName evidence="6">Transcription factor IIA</fullName>
    </submittedName>
</protein>